<evidence type="ECO:0000313" key="1">
    <source>
        <dbReference type="EMBL" id="KAH9384169.1"/>
    </source>
</evidence>
<dbReference type="GO" id="GO:0006508">
    <property type="term" value="P:proteolysis"/>
    <property type="evidence" value="ECO:0007669"/>
    <property type="project" value="InterPro"/>
</dbReference>
<evidence type="ECO:0008006" key="3">
    <source>
        <dbReference type="Google" id="ProtNLM"/>
    </source>
</evidence>
<gene>
    <name evidence="1" type="ORF">HPB48_026162</name>
</gene>
<organism evidence="1 2">
    <name type="scientific">Haemaphysalis longicornis</name>
    <name type="common">Bush tick</name>
    <dbReference type="NCBI Taxonomy" id="44386"/>
    <lineage>
        <taxon>Eukaryota</taxon>
        <taxon>Metazoa</taxon>
        <taxon>Ecdysozoa</taxon>
        <taxon>Arthropoda</taxon>
        <taxon>Chelicerata</taxon>
        <taxon>Arachnida</taxon>
        <taxon>Acari</taxon>
        <taxon>Parasitiformes</taxon>
        <taxon>Ixodida</taxon>
        <taxon>Ixodoidea</taxon>
        <taxon>Ixodidae</taxon>
        <taxon>Haemaphysalinae</taxon>
        <taxon>Haemaphysalis</taxon>
    </lineage>
</organism>
<reference evidence="1 2" key="1">
    <citation type="journal article" date="2020" name="Cell">
        <title>Large-Scale Comparative Analyses of Tick Genomes Elucidate Their Genetic Diversity and Vector Capacities.</title>
        <authorList>
            <consortium name="Tick Genome and Microbiome Consortium (TIGMIC)"/>
            <person name="Jia N."/>
            <person name="Wang J."/>
            <person name="Shi W."/>
            <person name="Du L."/>
            <person name="Sun Y."/>
            <person name="Zhan W."/>
            <person name="Jiang J.F."/>
            <person name="Wang Q."/>
            <person name="Zhang B."/>
            <person name="Ji P."/>
            <person name="Bell-Sakyi L."/>
            <person name="Cui X.M."/>
            <person name="Yuan T.T."/>
            <person name="Jiang B.G."/>
            <person name="Yang W.F."/>
            <person name="Lam T.T."/>
            <person name="Chang Q.C."/>
            <person name="Ding S.J."/>
            <person name="Wang X.J."/>
            <person name="Zhu J.G."/>
            <person name="Ruan X.D."/>
            <person name="Zhao L."/>
            <person name="Wei J.T."/>
            <person name="Ye R.Z."/>
            <person name="Que T.C."/>
            <person name="Du C.H."/>
            <person name="Zhou Y.H."/>
            <person name="Cheng J.X."/>
            <person name="Dai P.F."/>
            <person name="Guo W.B."/>
            <person name="Han X.H."/>
            <person name="Huang E.J."/>
            <person name="Li L.F."/>
            <person name="Wei W."/>
            <person name="Gao Y.C."/>
            <person name="Liu J.Z."/>
            <person name="Shao H.Z."/>
            <person name="Wang X."/>
            <person name="Wang C.C."/>
            <person name="Yang T.C."/>
            <person name="Huo Q.B."/>
            <person name="Li W."/>
            <person name="Chen H.Y."/>
            <person name="Chen S.E."/>
            <person name="Zhou L.G."/>
            <person name="Ni X.B."/>
            <person name="Tian J.H."/>
            <person name="Sheng Y."/>
            <person name="Liu T."/>
            <person name="Pan Y.S."/>
            <person name="Xia L.Y."/>
            <person name="Li J."/>
            <person name="Zhao F."/>
            <person name="Cao W.C."/>
        </authorList>
    </citation>
    <scope>NUCLEOTIDE SEQUENCE [LARGE SCALE GENOMIC DNA]</scope>
    <source>
        <strain evidence="1">HaeL-2018</strain>
    </source>
</reference>
<accession>A0A9J6HB83</accession>
<dbReference type="VEuPathDB" id="VectorBase:HLOH_042070"/>
<dbReference type="Gene3D" id="1.10.1380.10">
    <property type="entry name" value="Neutral endopeptidase , domain2"/>
    <property type="match status" value="1"/>
</dbReference>
<dbReference type="AlphaFoldDB" id="A0A9J6HB83"/>
<dbReference type="InterPro" id="IPR042089">
    <property type="entry name" value="Peptidase_M13_dom_2"/>
</dbReference>
<dbReference type="GO" id="GO:0004222">
    <property type="term" value="F:metalloendopeptidase activity"/>
    <property type="evidence" value="ECO:0007669"/>
    <property type="project" value="InterPro"/>
</dbReference>
<dbReference type="SUPFAM" id="SSF55486">
    <property type="entry name" value="Metalloproteases ('zincins'), catalytic domain"/>
    <property type="match status" value="1"/>
</dbReference>
<sequence length="256" mass="29156">MTQKCTTQERDVRPSGMAALRAKDRRRLIVLAVVALALVFAFALLGQLIPGMAFAVRSPAWCEARECLRHVELLTHGLNRSIDPCQDFESYVCSTWKPDARGFPDLSTTALDDLAIAWLEDLPRMLQDGSKEWPVARKPLALLEACVRNTGASQFDRREFRKFMRARNLSWPEKPVDGSAALDVLLDLATRWDLTLWLRVQVIKHPFLAGAHRILIMPGRTSDIRLFAENHRRVMEAGDYPRYCFLLSECFFGRAL</sequence>
<dbReference type="OrthoDB" id="6504585at2759"/>
<proteinExistence type="predicted"/>
<dbReference type="Proteomes" id="UP000821853">
    <property type="component" value="Unassembled WGS sequence"/>
</dbReference>
<dbReference type="OMA" id="SECFFGR"/>
<keyword evidence="2" id="KW-1185">Reference proteome</keyword>
<dbReference type="PROSITE" id="PS51885">
    <property type="entry name" value="NEPRILYSIN"/>
    <property type="match status" value="1"/>
</dbReference>
<dbReference type="EMBL" id="JABSTR010001718">
    <property type="protein sequence ID" value="KAH9384169.1"/>
    <property type="molecule type" value="Genomic_DNA"/>
</dbReference>
<name>A0A9J6HB83_HAELO</name>
<dbReference type="InterPro" id="IPR024079">
    <property type="entry name" value="MetalloPept_cat_dom_sf"/>
</dbReference>
<comment type="caution">
    <text evidence="1">The sequence shown here is derived from an EMBL/GenBank/DDBJ whole genome shotgun (WGS) entry which is preliminary data.</text>
</comment>
<dbReference type="Gene3D" id="3.40.390.10">
    <property type="entry name" value="Collagenase (Catalytic Domain)"/>
    <property type="match status" value="1"/>
</dbReference>
<dbReference type="InterPro" id="IPR000718">
    <property type="entry name" value="Peptidase_M13"/>
</dbReference>
<evidence type="ECO:0000313" key="2">
    <source>
        <dbReference type="Proteomes" id="UP000821853"/>
    </source>
</evidence>
<protein>
    <recommendedName>
        <fullName evidence="3">Peptidase M13 N-terminal domain-containing protein</fullName>
    </recommendedName>
</protein>